<feature type="compositionally biased region" description="Low complexity" evidence="1">
    <location>
        <begin position="17"/>
        <end position="40"/>
    </location>
</feature>
<feature type="compositionally biased region" description="Gly residues" evidence="1">
    <location>
        <begin position="1"/>
        <end position="11"/>
    </location>
</feature>
<accession>A0A6J6SDS7</accession>
<feature type="region of interest" description="Disordered" evidence="1">
    <location>
        <begin position="1"/>
        <end position="54"/>
    </location>
</feature>
<feature type="region of interest" description="Disordered" evidence="1">
    <location>
        <begin position="129"/>
        <end position="149"/>
    </location>
</feature>
<name>A0A6J6SDS7_9ZZZZ</name>
<feature type="compositionally biased region" description="Basic residues" evidence="1">
    <location>
        <begin position="140"/>
        <end position="149"/>
    </location>
</feature>
<feature type="transmembrane region" description="Helical" evidence="2">
    <location>
        <begin position="57"/>
        <end position="79"/>
    </location>
</feature>
<feature type="transmembrane region" description="Helical" evidence="2">
    <location>
        <begin position="91"/>
        <end position="115"/>
    </location>
</feature>
<keyword evidence="2" id="KW-1133">Transmembrane helix</keyword>
<reference evidence="3" key="1">
    <citation type="submission" date="2020-05" db="EMBL/GenBank/DDBJ databases">
        <authorList>
            <person name="Chiriac C."/>
            <person name="Salcher M."/>
            <person name="Ghai R."/>
            <person name="Kavagutti S V."/>
        </authorList>
    </citation>
    <scope>NUCLEOTIDE SEQUENCE</scope>
</reference>
<keyword evidence="2" id="KW-0812">Transmembrane</keyword>
<sequence>MWPDGSQGGAGTPAVRPGRAAPVGNNGAVAGSAGSSAGKRAGSRRAPRRRSRPSPQLLLLTGGITALVVAWGYLVWAAIDFGAAARAGEQVAWLFLALASLGAVACLFAGLMLGVRLLRMLGILSPQALGEPVDPDRPPKPKGGKRAAR</sequence>
<evidence type="ECO:0000313" key="3">
    <source>
        <dbReference type="EMBL" id="CAB4732818.1"/>
    </source>
</evidence>
<organism evidence="3">
    <name type="scientific">freshwater metagenome</name>
    <dbReference type="NCBI Taxonomy" id="449393"/>
    <lineage>
        <taxon>unclassified sequences</taxon>
        <taxon>metagenomes</taxon>
        <taxon>ecological metagenomes</taxon>
    </lineage>
</organism>
<dbReference type="EMBL" id="CAEZYQ010000003">
    <property type="protein sequence ID" value="CAB4732818.1"/>
    <property type="molecule type" value="Genomic_DNA"/>
</dbReference>
<evidence type="ECO:0000256" key="2">
    <source>
        <dbReference type="SAM" id="Phobius"/>
    </source>
</evidence>
<gene>
    <name evidence="3" type="ORF">UFOPK2761_00644</name>
</gene>
<proteinExistence type="predicted"/>
<dbReference type="AlphaFoldDB" id="A0A6J6SDS7"/>
<feature type="compositionally biased region" description="Basic residues" evidence="1">
    <location>
        <begin position="41"/>
        <end position="52"/>
    </location>
</feature>
<keyword evidence="2" id="KW-0472">Membrane</keyword>
<protein>
    <submittedName>
        <fullName evidence="3">Unannotated protein</fullName>
    </submittedName>
</protein>
<evidence type="ECO:0000256" key="1">
    <source>
        <dbReference type="SAM" id="MobiDB-lite"/>
    </source>
</evidence>